<keyword evidence="4 5" id="KW-0143">Chaperone</keyword>
<reference evidence="8 9" key="1">
    <citation type="submission" date="2020-12" db="EMBL/GenBank/DDBJ databases">
        <title>Whole genome sequences of gut porcine anaerobes.</title>
        <authorList>
            <person name="Kubasova T."/>
            <person name="Jahodarova E."/>
            <person name="Rychlik I."/>
        </authorList>
    </citation>
    <scope>NUCLEOTIDE SEQUENCE [LARGE SCALE GENOMIC DNA]</scope>
    <source>
        <strain evidence="8 9">An925</strain>
    </source>
</reference>
<dbReference type="HAMAP" id="MF_00014">
    <property type="entry name" value="Ribosome_mat_RimM"/>
    <property type="match status" value="1"/>
</dbReference>
<dbReference type="Pfam" id="PF24986">
    <property type="entry name" value="PRC_RimM"/>
    <property type="match status" value="1"/>
</dbReference>
<dbReference type="EMBL" id="JADYTN010000005">
    <property type="protein sequence ID" value="MCF2563213.1"/>
    <property type="molecule type" value="Genomic_DNA"/>
</dbReference>
<feature type="domain" description="Ribosome maturation factor RimM PRC barrel" evidence="7">
    <location>
        <begin position="104"/>
        <end position="166"/>
    </location>
</feature>
<dbReference type="InterPro" id="IPR009000">
    <property type="entry name" value="Transl_B-barrel_sf"/>
</dbReference>
<sequence>MIRKEEVYKIGRLGKSHGVKGEVSLQFTDDVFDRVEAEYLILDIDGILVPFFMEEYRFRSDSLALIKFCDVDTQQRAAELTGCDVYFPRSLAEEEDAMPSLSMLVGFMLVDADTGKEVGRIASIDDSTHNILFELEDGRLIPASDDLIHHIDTTERTIKTIIPEGLLEI</sequence>
<dbReference type="InterPro" id="IPR011961">
    <property type="entry name" value="RimM"/>
</dbReference>
<keyword evidence="9" id="KW-1185">Reference proteome</keyword>
<comment type="subcellular location">
    <subcellularLocation>
        <location evidence="5">Cytoplasm</location>
    </subcellularLocation>
</comment>
<comment type="caution">
    <text evidence="8">The sequence shown here is derived from an EMBL/GenBank/DDBJ whole genome shotgun (WGS) entry which is preliminary data.</text>
</comment>
<dbReference type="InterPro" id="IPR002676">
    <property type="entry name" value="RimM_N"/>
</dbReference>
<gene>
    <name evidence="5 8" type="primary">rimM</name>
    <name evidence="8" type="ORF">I6E12_03690</name>
</gene>
<proteinExistence type="inferred from homology"/>
<dbReference type="RefSeq" id="WP_094389829.1">
    <property type="nucleotide sequence ID" value="NZ_JADYTN010000005.1"/>
</dbReference>
<dbReference type="InterPro" id="IPR036976">
    <property type="entry name" value="RimM_N_sf"/>
</dbReference>
<keyword evidence="1 5" id="KW-0963">Cytoplasm</keyword>
<organism evidence="8 9">
    <name type="scientific">Xylanibacter brevis</name>
    <dbReference type="NCBI Taxonomy" id="83231"/>
    <lineage>
        <taxon>Bacteria</taxon>
        <taxon>Pseudomonadati</taxon>
        <taxon>Bacteroidota</taxon>
        <taxon>Bacteroidia</taxon>
        <taxon>Bacteroidales</taxon>
        <taxon>Prevotellaceae</taxon>
        <taxon>Xylanibacter</taxon>
    </lineage>
</organism>
<evidence type="ECO:0000313" key="8">
    <source>
        <dbReference type="EMBL" id="MCF2563213.1"/>
    </source>
</evidence>
<dbReference type="NCBIfam" id="TIGR02273">
    <property type="entry name" value="16S_RimM"/>
    <property type="match status" value="1"/>
</dbReference>
<keyword evidence="2 5" id="KW-0690">Ribosome biogenesis</keyword>
<keyword evidence="3 5" id="KW-0698">rRNA processing</keyword>
<protein>
    <recommendedName>
        <fullName evidence="5">Ribosome maturation factor RimM</fullName>
    </recommendedName>
</protein>
<dbReference type="PANTHER" id="PTHR33692">
    <property type="entry name" value="RIBOSOME MATURATION FACTOR RIMM"/>
    <property type="match status" value="1"/>
</dbReference>
<evidence type="ECO:0000313" key="9">
    <source>
        <dbReference type="Proteomes" id="UP001200470"/>
    </source>
</evidence>
<comment type="domain">
    <text evidence="5">The PRC barrel domain binds ribosomal protein uS19.</text>
</comment>
<accession>A0ABS9CDN0</accession>
<dbReference type="InterPro" id="IPR056792">
    <property type="entry name" value="PRC_RimM"/>
</dbReference>
<comment type="subunit">
    <text evidence="5">Binds ribosomal protein uS19.</text>
</comment>
<name>A0ABS9CDN0_9BACT</name>
<dbReference type="Proteomes" id="UP001200470">
    <property type="component" value="Unassembled WGS sequence"/>
</dbReference>
<comment type="similarity">
    <text evidence="5">Belongs to the RimM family.</text>
</comment>
<evidence type="ECO:0000259" key="7">
    <source>
        <dbReference type="Pfam" id="PF24986"/>
    </source>
</evidence>
<dbReference type="PANTHER" id="PTHR33692:SF1">
    <property type="entry name" value="RIBOSOME MATURATION FACTOR RIMM"/>
    <property type="match status" value="1"/>
</dbReference>
<evidence type="ECO:0000256" key="4">
    <source>
        <dbReference type="ARBA" id="ARBA00023186"/>
    </source>
</evidence>
<dbReference type="Pfam" id="PF01782">
    <property type="entry name" value="RimM"/>
    <property type="match status" value="1"/>
</dbReference>
<evidence type="ECO:0000256" key="5">
    <source>
        <dbReference type="HAMAP-Rule" id="MF_00014"/>
    </source>
</evidence>
<evidence type="ECO:0000256" key="2">
    <source>
        <dbReference type="ARBA" id="ARBA00022517"/>
    </source>
</evidence>
<dbReference type="SUPFAM" id="SSF50447">
    <property type="entry name" value="Translation proteins"/>
    <property type="match status" value="1"/>
</dbReference>
<evidence type="ECO:0000259" key="6">
    <source>
        <dbReference type="Pfam" id="PF01782"/>
    </source>
</evidence>
<feature type="domain" description="RimM N-terminal" evidence="6">
    <location>
        <begin position="10"/>
        <end position="90"/>
    </location>
</feature>
<dbReference type="Gene3D" id="2.40.30.60">
    <property type="entry name" value="RimM"/>
    <property type="match status" value="1"/>
</dbReference>
<dbReference type="Gene3D" id="2.30.30.240">
    <property type="entry name" value="PRC-barrel domain"/>
    <property type="match status" value="1"/>
</dbReference>
<evidence type="ECO:0000256" key="1">
    <source>
        <dbReference type="ARBA" id="ARBA00022490"/>
    </source>
</evidence>
<evidence type="ECO:0000256" key="3">
    <source>
        <dbReference type="ARBA" id="ARBA00022552"/>
    </source>
</evidence>
<comment type="function">
    <text evidence="5">An accessory protein needed during the final step in the assembly of 30S ribosomal subunit, possibly for assembly of the head region. Essential for efficient processing of 16S rRNA. May be needed both before and after RbfA during the maturation of 16S rRNA. It has affinity for free ribosomal 30S subunits but not for 70S ribosomes.</text>
</comment>